<evidence type="ECO:0000313" key="1">
    <source>
        <dbReference type="EMBL" id="CAK5263711.1"/>
    </source>
</evidence>
<keyword evidence="2" id="KW-1185">Reference proteome</keyword>
<organism evidence="1 2">
    <name type="scientific">Mycena citricolor</name>
    <dbReference type="NCBI Taxonomy" id="2018698"/>
    <lineage>
        <taxon>Eukaryota</taxon>
        <taxon>Fungi</taxon>
        <taxon>Dikarya</taxon>
        <taxon>Basidiomycota</taxon>
        <taxon>Agaricomycotina</taxon>
        <taxon>Agaricomycetes</taxon>
        <taxon>Agaricomycetidae</taxon>
        <taxon>Agaricales</taxon>
        <taxon>Marasmiineae</taxon>
        <taxon>Mycenaceae</taxon>
        <taxon>Mycena</taxon>
    </lineage>
</organism>
<dbReference type="EMBL" id="CAVNYO010000044">
    <property type="protein sequence ID" value="CAK5263711.1"/>
    <property type="molecule type" value="Genomic_DNA"/>
</dbReference>
<reference evidence="1" key="1">
    <citation type="submission" date="2023-11" db="EMBL/GenBank/DDBJ databases">
        <authorList>
            <person name="De Vega J J."/>
            <person name="De Vega J J."/>
        </authorList>
    </citation>
    <scope>NUCLEOTIDE SEQUENCE</scope>
</reference>
<name>A0AAD2JV84_9AGAR</name>
<dbReference type="Proteomes" id="UP001295794">
    <property type="component" value="Unassembled WGS sequence"/>
</dbReference>
<protein>
    <submittedName>
        <fullName evidence="1">Uncharacterized protein</fullName>
    </submittedName>
</protein>
<proteinExistence type="predicted"/>
<comment type="caution">
    <text evidence="1">The sequence shown here is derived from an EMBL/GenBank/DDBJ whole genome shotgun (WGS) entry which is preliminary data.</text>
</comment>
<accession>A0AAD2JV84</accession>
<evidence type="ECO:0000313" key="2">
    <source>
        <dbReference type="Proteomes" id="UP001295794"/>
    </source>
</evidence>
<feature type="non-terminal residue" evidence="1">
    <location>
        <position position="1"/>
    </location>
</feature>
<gene>
    <name evidence="1" type="ORF">MYCIT1_LOCUS3291</name>
</gene>
<dbReference type="AlphaFoldDB" id="A0AAD2JV84"/>
<sequence>AGLPVARLQTPYFFPSLINRSSSDRLCLGSTVTPARRLRLGPTLQSKRVELAPSTCPNCGSRTTPYSQDAIETVPDVTKLFPVLADWTRLLRPRIQIDLGSGGCAHALTQSALALCSGNGAPRLTGLSWGGCSPLRNINGSSEP</sequence>